<evidence type="ECO:0000256" key="4">
    <source>
        <dbReference type="ARBA" id="ARBA00005189"/>
    </source>
</evidence>
<feature type="transmembrane region" description="Helical" evidence="19">
    <location>
        <begin position="261"/>
        <end position="279"/>
    </location>
</feature>
<evidence type="ECO:0000256" key="5">
    <source>
        <dbReference type="ARBA" id="ARBA00010185"/>
    </source>
</evidence>
<feature type="transmembrane region" description="Helical" evidence="19">
    <location>
        <begin position="141"/>
        <end position="161"/>
    </location>
</feature>
<evidence type="ECO:0000256" key="10">
    <source>
        <dbReference type="ARBA" id="ARBA00022679"/>
    </source>
</evidence>
<evidence type="ECO:0000256" key="15">
    <source>
        <dbReference type="ARBA" id="ARBA00023136"/>
    </source>
</evidence>
<keyword evidence="15 19" id="KW-0472">Membrane</keyword>
<evidence type="ECO:0000256" key="14">
    <source>
        <dbReference type="ARBA" id="ARBA00023098"/>
    </source>
</evidence>
<comment type="pathway">
    <text evidence="3 18">Phospholipid metabolism; CDP-diacylglycerol biosynthesis; CDP-diacylglycerol from sn-glycerol 3-phosphate: step 3/3.</text>
</comment>
<feature type="transmembrane region" description="Helical" evidence="19">
    <location>
        <begin position="83"/>
        <end position="104"/>
    </location>
</feature>
<evidence type="ECO:0000256" key="2">
    <source>
        <dbReference type="ARBA" id="ARBA00004651"/>
    </source>
</evidence>
<accession>A0ABV1G4M3</accession>
<keyword evidence="10 18" id="KW-0808">Transferase</keyword>
<evidence type="ECO:0000256" key="9">
    <source>
        <dbReference type="ARBA" id="ARBA00022516"/>
    </source>
</evidence>
<evidence type="ECO:0000256" key="1">
    <source>
        <dbReference type="ARBA" id="ARBA00001698"/>
    </source>
</evidence>
<dbReference type="GO" id="GO:0004605">
    <property type="term" value="F:phosphatidate cytidylyltransferase activity"/>
    <property type="evidence" value="ECO:0007669"/>
    <property type="project" value="UniProtKB-EC"/>
</dbReference>
<evidence type="ECO:0000256" key="16">
    <source>
        <dbReference type="ARBA" id="ARBA00023209"/>
    </source>
</evidence>
<dbReference type="InterPro" id="IPR000374">
    <property type="entry name" value="PC_trans"/>
</dbReference>
<dbReference type="RefSeq" id="WP_349135025.1">
    <property type="nucleotide sequence ID" value="NZ_JBBMFF010000146.1"/>
</dbReference>
<evidence type="ECO:0000256" key="13">
    <source>
        <dbReference type="ARBA" id="ARBA00022989"/>
    </source>
</evidence>
<comment type="catalytic activity">
    <reaction evidence="1 18">
        <text>a 1,2-diacyl-sn-glycero-3-phosphate + CTP + H(+) = a CDP-1,2-diacyl-sn-glycerol + diphosphate</text>
        <dbReference type="Rhea" id="RHEA:16229"/>
        <dbReference type="ChEBI" id="CHEBI:15378"/>
        <dbReference type="ChEBI" id="CHEBI:33019"/>
        <dbReference type="ChEBI" id="CHEBI:37563"/>
        <dbReference type="ChEBI" id="CHEBI:58332"/>
        <dbReference type="ChEBI" id="CHEBI:58608"/>
        <dbReference type="EC" id="2.7.7.41"/>
    </reaction>
</comment>
<evidence type="ECO:0000256" key="6">
    <source>
        <dbReference type="ARBA" id="ARBA00012487"/>
    </source>
</evidence>
<dbReference type="PROSITE" id="PS51257">
    <property type="entry name" value="PROKAR_LIPOPROTEIN"/>
    <property type="match status" value="1"/>
</dbReference>
<dbReference type="PANTHER" id="PTHR46382:SF1">
    <property type="entry name" value="PHOSPHATIDATE CYTIDYLYLTRANSFERASE"/>
    <property type="match status" value="1"/>
</dbReference>
<sequence length="280" mass="30332">MLTRILAACVGLPLLLAVVLFLPPVATAILFALACGVAAYEMLWRTGILKHRRILVYTVVAAMANVMWSWLRACSIVSEQTLWLCALLGLFVYFCALFCELLAAHTELRFTAVCVALFSGFVYPFLIGALVRLRGMDGGKFYILVAFLLSMVADSGAYFVGRACGKHKLAPIVSPKKTVEGAVGGVVCNIVFLCLYTLLLNKCFGFTQVNYFYAAIYGVLGAVASIVGDLTLSVVKRQVGIKDYGNLIPGHGGILDRFDSTMLVAPLTELLILLIPFAVK</sequence>
<keyword evidence="16" id="KW-0594">Phospholipid biosynthesis</keyword>
<keyword evidence="9" id="KW-0444">Lipid biosynthesis</keyword>
<name>A0ABV1G4M3_9FIRM</name>
<evidence type="ECO:0000256" key="7">
    <source>
        <dbReference type="ARBA" id="ARBA00019373"/>
    </source>
</evidence>
<feature type="transmembrane region" description="Helical" evidence="19">
    <location>
        <begin position="110"/>
        <end position="129"/>
    </location>
</feature>
<keyword evidence="12 18" id="KW-0548">Nucleotidyltransferase</keyword>
<keyword evidence="8" id="KW-1003">Cell membrane</keyword>
<feature type="transmembrane region" description="Helical" evidence="19">
    <location>
        <begin position="54"/>
        <end position="71"/>
    </location>
</feature>
<protein>
    <recommendedName>
        <fullName evidence="7 18">Phosphatidate cytidylyltransferase</fullName>
        <ecNumber evidence="6 18">2.7.7.41</ecNumber>
    </recommendedName>
</protein>
<keyword evidence="21" id="KW-1185">Reference proteome</keyword>
<evidence type="ECO:0000256" key="11">
    <source>
        <dbReference type="ARBA" id="ARBA00022692"/>
    </source>
</evidence>
<evidence type="ECO:0000256" key="17">
    <source>
        <dbReference type="ARBA" id="ARBA00023264"/>
    </source>
</evidence>
<gene>
    <name evidence="20" type="ORF">WMO66_03660</name>
</gene>
<keyword evidence="11 18" id="KW-0812">Transmembrane</keyword>
<comment type="pathway">
    <text evidence="4">Lipid metabolism.</text>
</comment>
<dbReference type="PANTHER" id="PTHR46382">
    <property type="entry name" value="PHOSPHATIDATE CYTIDYLYLTRANSFERASE"/>
    <property type="match status" value="1"/>
</dbReference>
<dbReference type="EMBL" id="JBBMFF010000146">
    <property type="protein sequence ID" value="MEQ2510355.1"/>
    <property type="molecule type" value="Genomic_DNA"/>
</dbReference>
<dbReference type="Pfam" id="PF01148">
    <property type="entry name" value="CTP_transf_1"/>
    <property type="match status" value="1"/>
</dbReference>
<feature type="transmembrane region" description="Helical" evidence="19">
    <location>
        <begin position="181"/>
        <end position="199"/>
    </location>
</feature>
<evidence type="ECO:0000313" key="20">
    <source>
        <dbReference type="EMBL" id="MEQ2510355.1"/>
    </source>
</evidence>
<reference evidence="20 21" key="1">
    <citation type="submission" date="2024-03" db="EMBL/GenBank/DDBJ databases">
        <title>Human intestinal bacterial collection.</title>
        <authorList>
            <person name="Pauvert C."/>
            <person name="Hitch T.C.A."/>
            <person name="Clavel T."/>
        </authorList>
    </citation>
    <scope>NUCLEOTIDE SEQUENCE [LARGE SCALE GENOMIC DNA]</scope>
    <source>
        <strain evidence="20 21">CLA-AA-H192</strain>
    </source>
</reference>
<evidence type="ECO:0000256" key="18">
    <source>
        <dbReference type="RuleBase" id="RU003938"/>
    </source>
</evidence>
<proteinExistence type="inferred from homology"/>
<dbReference type="PROSITE" id="PS01315">
    <property type="entry name" value="CDS"/>
    <property type="match status" value="1"/>
</dbReference>
<keyword evidence="17" id="KW-1208">Phospholipid metabolism</keyword>
<feature type="transmembrane region" description="Helical" evidence="19">
    <location>
        <begin position="211"/>
        <end position="235"/>
    </location>
</feature>
<evidence type="ECO:0000256" key="3">
    <source>
        <dbReference type="ARBA" id="ARBA00005119"/>
    </source>
</evidence>
<dbReference type="EC" id="2.7.7.41" evidence="6 18"/>
<evidence type="ECO:0000256" key="19">
    <source>
        <dbReference type="SAM" id="Phobius"/>
    </source>
</evidence>
<comment type="similarity">
    <text evidence="5 18">Belongs to the CDS family.</text>
</comment>
<comment type="subcellular location">
    <subcellularLocation>
        <location evidence="2">Cell membrane</location>
        <topology evidence="2">Multi-pass membrane protein</topology>
    </subcellularLocation>
</comment>
<evidence type="ECO:0000256" key="12">
    <source>
        <dbReference type="ARBA" id="ARBA00022695"/>
    </source>
</evidence>
<dbReference type="Proteomes" id="UP001491552">
    <property type="component" value="Unassembled WGS sequence"/>
</dbReference>
<evidence type="ECO:0000313" key="21">
    <source>
        <dbReference type="Proteomes" id="UP001491552"/>
    </source>
</evidence>
<organism evidence="20 21">
    <name type="scientific">Faecousia intestinalis</name>
    <dbReference type="NCBI Taxonomy" id="3133167"/>
    <lineage>
        <taxon>Bacteria</taxon>
        <taxon>Bacillati</taxon>
        <taxon>Bacillota</taxon>
        <taxon>Clostridia</taxon>
        <taxon>Eubacteriales</taxon>
        <taxon>Oscillospiraceae</taxon>
        <taxon>Faecousia</taxon>
    </lineage>
</organism>
<keyword evidence="13 19" id="KW-1133">Transmembrane helix</keyword>
<evidence type="ECO:0000256" key="8">
    <source>
        <dbReference type="ARBA" id="ARBA00022475"/>
    </source>
</evidence>
<keyword evidence="14" id="KW-0443">Lipid metabolism</keyword>
<comment type="caution">
    <text evidence="20">The sequence shown here is derived from an EMBL/GenBank/DDBJ whole genome shotgun (WGS) entry which is preliminary data.</text>
</comment>